<gene>
    <name evidence="1" type="ORF">WBAF_0419</name>
</gene>
<dbReference type="EMBL" id="OUNF01000101">
    <property type="protein sequence ID" value="SPP33882.1"/>
    <property type="molecule type" value="Genomic_DNA"/>
</dbReference>
<name>A0A3B0JF82_9RICK</name>
<evidence type="ECO:0000313" key="1">
    <source>
        <dbReference type="EMBL" id="SPP33882.1"/>
    </source>
</evidence>
<organism evidence="1">
    <name type="scientific">Wolbachia endosymbiont of Aleurodicus floccissimus</name>
    <dbReference type="NCBI Taxonomy" id="2152762"/>
    <lineage>
        <taxon>Bacteria</taxon>
        <taxon>Pseudomonadati</taxon>
        <taxon>Pseudomonadota</taxon>
        <taxon>Alphaproteobacteria</taxon>
        <taxon>Rickettsiales</taxon>
        <taxon>Anaplasmataceae</taxon>
        <taxon>Wolbachieae</taxon>
        <taxon>Wolbachia</taxon>
    </lineage>
</organism>
<protein>
    <submittedName>
        <fullName evidence="1">Uncharacterized protein</fullName>
    </submittedName>
</protein>
<dbReference type="AlphaFoldDB" id="A0A3B0JF82"/>
<sequence length="123" mass="13882">MNSQDTDYVTLIPQDDGVEYKFEEAINFVENKVIGADGLTLAEIFQVLVRMLNGDLELVKKVLAYANIMVKHGMRMAKESQLSRADVLRTLKGKESMLNRQDLIKKPSLPPAIKSIKKKSRGF</sequence>
<reference evidence="1" key="1">
    <citation type="submission" date="2018-04" db="EMBL/GenBank/DDBJ databases">
        <authorList>
            <person name="Go L.Y."/>
            <person name="Mitchell J.A."/>
        </authorList>
    </citation>
    <scope>NUCLEOTIDE SEQUENCE</scope>
    <source>
        <strain evidence="1">WBAF</strain>
    </source>
</reference>
<proteinExistence type="predicted"/>
<accession>A0A3B0JF82</accession>